<accession>A0AAU9DLQ4</accession>
<protein>
    <submittedName>
        <fullName evidence="1">Uncharacterized protein</fullName>
    </submittedName>
</protein>
<name>A0AAU9DLQ4_9LACO</name>
<gene>
    <name evidence="1" type="ORF">KIMC2_03250</name>
</gene>
<dbReference type="AlphaFoldDB" id="A0AAU9DLQ4"/>
<keyword evidence="2" id="KW-1185">Reference proteome</keyword>
<sequence length="156" mass="17762">MIDLRADIIPYNSIGNIIIGNNISDYIEEMYAKYNVVSESFTLLDGTERIVFSLNDIIKITTLSSETIVAISCNEQYHGFYKNKLSTGLSMIEIVKLTSRQRIFYGHLIIDDEFGLAFILPTPYDEIADSIKDIPCNLTLNEIYVSDFSVWNLKTN</sequence>
<evidence type="ECO:0000313" key="1">
    <source>
        <dbReference type="EMBL" id="BDR55763.1"/>
    </source>
</evidence>
<organism evidence="1 2">
    <name type="scientific">Xylocopilactobacillus apis</name>
    <dbReference type="NCBI Taxonomy" id="2932183"/>
    <lineage>
        <taxon>Bacteria</taxon>
        <taxon>Bacillati</taxon>
        <taxon>Bacillota</taxon>
        <taxon>Bacilli</taxon>
        <taxon>Lactobacillales</taxon>
        <taxon>Lactobacillaceae</taxon>
        <taxon>Xylocopilactobacillus</taxon>
    </lineage>
</organism>
<dbReference type="KEGG" id="xak:KIMC2_03250"/>
<dbReference type="RefSeq" id="WP_317697328.1">
    <property type="nucleotide sequence ID" value="NZ_AP026801.1"/>
</dbReference>
<proteinExistence type="predicted"/>
<reference evidence="1 2" key="1">
    <citation type="journal article" date="2023" name="Microbiol. Spectr.">
        <title>Symbiosis of Carpenter Bees with Uncharacterized Lactic Acid Bacteria Showing NAD Auxotrophy.</title>
        <authorList>
            <person name="Kawasaki S."/>
            <person name="Ozawa K."/>
            <person name="Mori T."/>
            <person name="Yamamoto A."/>
            <person name="Ito M."/>
            <person name="Ohkuma M."/>
            <person name="Sakamoto M."/>
            <person name="Matsutani M."/>
        </authorList>
    </citation>
    <scope>NUCLEOTIDE SEQUENCE [LARGE SCALE GENOMIC DNA]</scope>
    <source>
        <strain evidence="1 2">KimC2</strain>
    </source>
</reference>
<dbReference type="EMBL" id="AP026801">
    <property type="protein sequence ID" value="BDR55763.1"/>
    <property type="molecule type" value="Genomic_DNA"/>
</dbReference>
<evidence type="ECO:0000313" key="2">
    <source>
        <dbReference type="Proteomes" id="UP001321804"/>
    </source>
</evidence>
<dbReference type="Proteomes" id="UP001321804">
    <property type="component" value="Chromosome"/>
</dbReference>